<sequence>MKFKFFIVGKIPSKANYKKISHRRVNGEIKPFIVNNPDVIKAQQDAVWQLHKQKVAYGLDKFPIERPVKISVTFYLTGRVKQRDIDNAEKFVGDVLEKAEVLKRDSLIYLKERVEKRLGIKSFKEVIELELEELPDSARLEMEKGEPNFPPEFFSFLKLINERFPDES</sequence>
<dbReference type="InterPro" id="IPR008822">
    <property type="entry name" value="Endonuclease_RusA-like"/>
</dbReference>
<dbReference type="eggNOG" id="COG4570">
    <property type="taxonomic scope" value="Bacteria"/>
</dbReference>
<dbReference type="RefSeq" id="WP_013537161.1">
    <property type="nucleotide sequence ID" value="NC_014926.1"/>
</dbReference>
<gene>
    <name evidence="1" type="ordered locus">Theam_0403</name>
</gene>
<proteinExistence type="predicted"/>
<dbReference type="Proteomes" id="UP000006362">
    <property type="component" value="Chromosome"/>
</dbReference>
<dbReference type="AlphaFoldDB" id="E8T4W3"/>
<dbReference type="KEGG" id="tam:Theam_0403"/>
<reference evidence="1" key="1">
    <citation type="submission" date="2011-01" db="EMBL/GenBank/DDBJ databases">
        <title>Complete sequence of chromosome of Thermovibrio ammonificans HB-1.</title>
        <authorList>
            <consortium name="US DOE Joint Genome Institute"/>
            <person name="Lucas S."/>
            <person name="Copeland A."/>
            <person name="Lapidus A."/>
            <person name="Cheng J.-F."/>
            <person name="Goodwin L."/>
            <person name="Pitluck S."/>
            <person name="Davenport K."/>
            <person name="Detter J.C."/>
            <person name="Han C."/>
            <person name="Tapia R."/>
            <person name="Land M."/>
            <person name="Hauser L."/>
            <person name="Kyrpides N."/>
            <person name="Ivanova N."/>
            <person name="Ovchinnikova G."/>
            <person name="Vetriani C."/>
            <person name="Woyke T."/>
        </authorList>
    </citation>
    <scope>NUCLEOTIDE SEQUENCE [LARGE SCALE GENOMIC DNA]</scope>
    <source>
        <strain evidence="1">HB-1</strain>
    </source>
</reference>
<organism evidence="1 2">
    <name type="scientific">Thermovibrio ammonificans (strain DSM 15698 / JCM 12110 / HB-1)</name>
    <dbReference type="NCBI Taxonomy" id="648996"/>
    <lineage>
        <taxon>Bacteria</taxon>
        <taxon>Pseudomonadati</taxon>
        <taxon>Aquificota</taxon>
        <taxon>Aquificia</taxon>
        <taxon>Desulfurobacteriales</taxon>
        <taxon>Desulfurobacteriaceae</taxon>
        <taxon>Thermovibrio</taxon>
    </lineage>
</organism>
<dbReference type="Gene3D" id="3.30.1330.70">
    <property type="entry name" value="Holliday junction resolvase RusA"/>
    <property type="match status" value="1"/>
</dbReference>
<accession>E8T4W3</accession>
<dbReference type="GO" id="GO:0000287">
    <property type="term" value="F:magnesium ion binding"/>
    <property type="evidence" value="ECO:0007669"/>
    <property type="project" value="InterPro"/>
</dbReference>
<dbReference type="GO" id="GO:0006281">
    <property type="term" value="P:DNA repair"/>
    <property type="evidence" value="ECO:0007669"/>
    <property type="project" value="InterPro"/>
</dbReference>
<protein>
    <submittedName>
        <fullName evidence="1">Endodeoxyribonuclease RusA</fullName>
    </submittedName>
</protein>
<evidence type="ECO:0000313" key="2">
    <source>
        <dbReference type="Proteomes" id="UP000006362"/>
    </source>
</evidence>
<dbReference type="InterPro" id="IPR036614">
    <property type="entry name" value="RusA-like_sf"/>
</dbReference>
<dbReference type="Pfam" id="PF05866">
    <property type="entry name" value="RusA"/>
    <property type="match status" value="1"/>
</dbReference>
<dbReference type="SUPFAM" id="SSF103084">
    <property type="entry name" value="Holliday junction resolvase RusA"/>
    <property type="match status" value="1"/>
</dbReference>
<dbReference type="EMBL" id="CP002444">
    <property type="protein sequence ID" value="ADU96375.1"/>
    <property type="molecule type" value="Genomic_DNA"/>
</dbReference>
<name>E8T4W3_THEA1</name>
<keyword evidence="2" id="KW-1185">Reference proteome</keyword>
<dbReference type="GO" id="GO:0006310">
    <property type="term" value="P:DNA recombination"/>
    <property type="evidence" value="ECO:0007669"/>
    <property type="project" value="InterPro"/>
</dbReference>
<dbReference type="OrthoDB" id="13771at2"/>
<dbReference type="HOGENOM" id="CLU_1585691_0_0_0"/>
<evidence type="ECO:0000313" key="1">
    <source>
        <dbReference type="EMBL" id="ADU96375.1"/>
    </source>
</evidence>